<evidence type="ECO:0000313" key="7">
    <source>
        <dbReference type="Proteomes" id="UP000676951"/>
    </source>
</evidence>
<keyword evidence="3 6" id="KW-0067">ATP-binding</keyword>
<dbReference type="InterPro" id="IPR003439">
    <property type="entry name" value="ABC_transporter-like_ATP-bd"/>
</dbReference>
<sequence length="228" mass="24972">MLRVDIAKQLGEFSIEASFASEGRVTGLFGASGAGKTSLVNIIAGLLRPDRGIIAVDGETLDDTANRVHVPAHRRRIGYVFQDARLFPHLDIRQNLDYGRRMNRLADDAAQRTRVTDLLDIGGLLDRRPGQLSGGERQRVALGRALLAQPRLLLLDEPMGSLDEERKVEILPYLVRLRDEANVPMVYVSHDAGEMRQLATQVVMLRRGRVVAFGGTEVLPSAASSPAG</sequence>
<dbReference type="PROSITE" id="PS50893">
    <property type="entry name" value="ABC_TRANSPORTER_2"/>
    <property type="match status" value="1"/>
</dbReference>
<organism evidence="6 7">
    <name type="scientific">Bradyrhizobium sediminis</name>
    <dbReference type="NCBI Taxonomy" id="2840469"/>
    <lineage>
        <taxon>Bacteria</taxon>
        <taxon>Pseudomonadati</taxon>
        <taxon>Pseudomonadota</taxon>
        <taxon>Alphaproteobacteria</taxon>
        <taxon>Hyphomicrobiales</taxon>
        <taxon>Nitrobacteraceae</taxon>
        <taxon>Bradyrhizobium</taxon>
    </lineage>
</organism>
<dbReference type="Gene3D" id="3.40.50.300">
    <property type="entry name" value="P-loop containing nucleotide triphosphate hydrolases"/>
    <property type="match status" value="1"/>
</dbReference>
<gene>
    <name evidence="6" type="primary">modC</name>
    <name evidence="6" type="ORF">KMZ93_24950</name>
</gene>
<dbReference type="SUPFAM" id="SSF52540">
    <property type="entry name" value="P-loop containing nucleoside triphosphate hydrolases"/>
    <property type="match status" value="1"/>
</dbReference>
<evidence type="ECO:0000259" key="5">
    <source>
        <dbReference type="PROSITE" id="PS50893"/>
    </source>
</evidence>
<dbReference type="InterPro" id="IPR003593">
    <property type="entry name" value="AAA+_ATPase"/>
</dbReference>
<keyword evidence="2" id="KW-0547">Nucleotide-binding</keyword>
<evidence type="ECO:0000256" key="1">
    <source>
        <dbReference type="ARBA" id="ARBA00005417"/>
    </source>
</evidence>
<dbReference type="EMBL" id="CP076136">
    <property type="protein sequence ID" value="QWG23154.1"/>
    <property type="molecule type" value="Genomic_DNA"/>
</dbReference>
<keyword evidence="7" id="KW-1185">Reference proteome</keyword>
<dbReference type="Proteomes" id="UP000676951">
    <property type="component" value="Chromosome"/>
</dbReference>
<name>A0A975NZ11_9BRAD</name>
<dbReference type="InterPro" id="IPR050334">
    <property type="entry name" value="Molybdenum_import_ModC"/>
</dbReference>
<dbReference type="GO" id="GO:0015098">
    <property type="term" value="F:molybdate ion transmembrane transporter activity"/>
    <property type="evidence" value="ECO:0007669"/>
    <property type="project" value="InterPro"/>
</dbReference>
<dbReference type="PANTHER" id="PTHR43514:SF4">
    <property type="entry name" value="ABC TRANSPORTER I FAMILY MEMBER 10"/>
    <property type="match status" value="1"/>
</dbReference>
<accession>A0A975NZ11</accession>
<dbReference type="GO" id="GO:0016020">
    <property type="term" value="C:membrane"/>
    <property type="evidence" value="ECO:0007669"/>
    <property type="project" value="InterPro"/>
</dbReference>
<comment type="function">
    <text evidence="4">Involved in beta-(1--&gt;2)glucan export. Transmembrane domains (TMD) form a pore in the inner membrane and the ATP-binding domain (NBD) is responsible for energy generation.</text>
</comment>
<evidence type="ECO:0000256" key="3">
    <source>
        <dbReference type="ARBA" id="ARBA00022840"/>
    </source>
</evidence>
<dbReference type="GO" id="GO:0005524">
    <property type="term" value="F:ATP binding"/>
    <property type="evidence" value="ECO:0007669"/>
    <property type="project" value="UniProtKB-KW"/>
</dbReference>
<dbReference type="RefSeq" id="WP_215603910.1">
    <property type="nucleotide sequence ID" value="NZ_CP076136.1"/>
</dbReference>
<reference evidence="6 7" key="1">
    <citation type="submission" date="2021-06" db="EMBL/GenBank/DDBJ databases">
        <title>Bradyrhizobium sp. S2-11-4 Genome sequencing.</title>
        <authorList>
            <person name="Jin L."/>
        </authorList>
    </citation>
    <scope>NUCLEOTIDE SEQUENCE [LARGE SCALE GENOMIC DNA]</scope>
    <source>
        <strain evidence="6 7">S2-11-4</strain>
    </source>
</reference>
<dbReference type="Pfam" id="PF00005">
    <property type="entry name" value="ABC_tran"/>
    <property type="match status" value="1"/>
</dbReference>
<dbReference type="GO" id="GO:0140359">
    <property type="term" value="F:ABC-type transporter activity"/>
    <property type="evidence" value="ECO:0007669"/>
    <property type="project" value="InterPro"/>
</dbReference>
<evidence type="ECO:0000256" key="2">
    <source>
        <dbReference type="ARBA" id="ARBA00022741"/>
    </source>
</evidence>
<feature type="domain" description="ABC transporter" evidence="5">
    <location>
        <begin position="1"/>
        <end position="227"/>
    </location>
</feature>
<dbReference type="AlphaFoldDB" id="A0A975NZ11"/>
<dbReference type="SMART" id="SM00382">
    <property type="entry name" value="AAA"/>
    <property type="match status" value="1"/>
</dbReference>
<dbReference type="PANTHER" id="PTHR43514">
    <property type="entry name" value="ABC TRANSPORTER I FAMILY MEMBER 10"/>
    <property type="match status" value="1"/>
</dbReference>
<dbReference type="GO" id="GO:0016887">
    <property type="term" value="F:ATP hydrolysis activity"/>
    <property type="evidence" value="ECO:0007669"/>
    <property type="project" value="InterPro"/>
</dbReference>
<dbReference type="NCBIfam" id="TIGR02142">
    <property type="entry name" value="modC_ABC"/>
    <property type="match status" value="1"/>
</dbReference>
<evidence type="ECO:0000313" key="6">
    <source>
        <dbReference type="EMBL" id="QWG23154.1"/>
    </source>
</evidence>
<proteinExistence type="inferred from homology"/>
<comment type="similarity">
    <text evidence="1">Belongs to the ABC transporter superfamily.</text>
</comment>
<dbReference type="InterPro" id="IPR027417">
    <property type="entry name" value="P-loop_NTPase"/>
</dbReference>
<evidence type="ECO:0000256" key="4">
    <source>
        <dbReference type="ARBA" id="ARBA00024722"/>
    </source>
</evidence>
<dbReference type="InterPro" id="IPR017871">
    <property type="entry name" value="ABC_transporter-like_CS"/>
</dbReference>
<protein>
    <submittedName>
        <fullName evidence="6">Molybdenum ABC transporter ATP-binding protein</fullName>
    </submittedName>
</protein>
<dbReference type="PROSITE" id="PS00211">
    <property type="entry name" value="ABC_TRANSPORTER_1"/>
    <property type="match status" value="1"/>
</dbReference>
<dbReference type="InterPro" id="IPR011868">
    <property type="entry name" value="ModC_ABC_ATP-bd"/>
</dbReference>